<evidence type="ECO:0000313" key="1">
    <source>
        <dbReference type="EMBL" id="EEX17068.1"/>
    </source>
</evidence>
<dbReference type="EMBL" id="ACVA01000079">
    <property type="protein sequence ID" value="EEX17068.1"/>
    <property type="molecule type" value="Genomic_DNA"/>
</dbReference>
<reference evidence="1 2" key="1">
    <citation type="submission" date="2009-09" db="EMBL/GenBank/DDBJ databases">
        <authorList>
            <person name="Weinstock G."/>
            <person name="Sodergren E."/>
            <person name="Clifton S."/>
            <person name="Fulton L."/>
            <person name="Fulton B."/>
            <person name="Courtney L."/>
            <person name="Fronick C."/>
            <person name="Harrison M."/>
            <person name="Strong C."/>
            <person name="Farmer C."/>
            <person name="Delahaunty K."/>
            <person name="Markovic C."/>
            <person name="Hall O."/>
            <person name="Minx P."/>
            <person name="Tomlinson C."/>
            <person name="Mitreva M."/>
            <person name="Nelson J."/>
            <person name="Hou S."/>
            <person name="Wollam A."/>
            <person name="Pepin K.H."/>
            <person name="Johnson M."/>
            <person name="Bhonagiri V."/>
            <person name="Nash W.E."/>
            <person name="Warren W."/>
            <person name="Chinwalla A."/>
            <person name="Mardis E.R."/>
            <person name="Wilson R.K."/>
        </authorList>
    </citation>
    <scope>NUCLEOTIDE SEQUENCE [LARGE SCALE GENOMIC DNA]</scope>
    <source>
        <strain evidence="1 2">F0319</strain>
    </source>
</reference>
<evidence type="ECO:0000313" key="2">
    <source>
        <dbReference type="Proteomes" id="UP000003327"/>
    </source>
</evidence>
<organism evidence="1 2">
    <name type="scientific">Prevotella veroralis F0319</name>
    <dbReference type="NCBI Taxonomy" id="649761"/>
    <lineage>
        <taxon>Bacteria</taxon>
        <taxon>Pseudomonadati</taxon>
        <taxon>Bacteroidota</taxon>
        <taxon>Bacteroidia</taxon>
        <taxon>Bacteroidales</taxon>
        <taxon>Prevotellaceae</taxon>
        <taxon>Prevotella</taxon>
    </lineage>
</organism>
<sequence length="57" mass="6816">MSILARAHYARKKGSNYEKFNVKSEKFNVSMKSNYEKFNENREKMFCFSHLITIFAT</sequence>
<dbReference type="Proteomes" id="UP000003327">
    <property type="component" value="Unassembled WGS sequence"/>
</dbReference>
<keyword evidence="2" id="KW-1185">Reference proteome</keyword>
<protein>
    <submittedName>
        <fullName evidence="1">Uncharacterized protein</fullName>
    </submittedName>
</protein>
<gene>
    <name evidence="1" type="ORF">HMPREF0973_03077</name>
</gene>
<name>C9MTU9_9BACT</name>
<accession>C9MTU9</accession>
<dbReference type="AlphaFoldDB" id="C9MTU9"/>
<proteinExistence type="predicted"/>
<dbReference type="HOGENOM" id="CLU_206827_0_0_10"/>
<dbReference type="STRING" id="649761.HMPREF0973_03077"/>
<comment type="caution">
    <text evidence="1">The sequence shown here is derived from an EMBL/GenBank/DDBJ whole genome shotgun (WGS) entry which is preliminary data.</text>
</comment>